<dbReference type="GO" id="GO:0006351">
    <property type="term" value="P:DNA-templated transcription"/>
    <property type="evidence" value="ECO:0007669"/>
    <property type="project" value="InterPro"/>
</dbReference>
<evidence type="ECO:0000256" key="4">
    <source>
        <dbReference type="ARBA" id="ARBA00023163"/>
    </source>
</evidence>
<sequence>MSSAGPSKRRRVGKACDSCRRRKSKCDGAQPICGICRSAELPCSYQPPRRRGLQMGYVRSVEVALGIFLHEMPSLEDTLRRVLRDSREDKRPQSGELAALWRKSKLAKDISRMLNSDSAQDTEDSELDDILGLEGKGEERAADEAAGDEGARDEVAGQEGAGKEVAREDADSRDDQEDLVDMNNEHLRRIPTQSPPPPPRPIPSPPIPPLLPSSQAHKPRIPPYFTLPPLHQPPLEPAKRISFLDVPYPEDIDATLDAYFAHIHSWLPILERGDILRVRHSPRDAIPPEDASCRLVIWAAVALVSTMSVELRYPRFSDPMKLQHKVQQQITKELDNLDLGHVQALLILVLLHIGRGHLHLAWPLVGQAYRMLVMLREPLKVGRYQHVMHGCILLDNLTSSILDKSPCTSADDQIFCEPVNMKDVQEWEMWTIPPPNKLPDKGPASRGPLRSLSTLNRISGLMRRFAPLLTQQHHLVNWHSATLDLQAYQSLYEDRYAEIDIDNAEPAILTLHLTGAFVVMAFFAKNGLFTPRAVEVCMENADNTLELLGTYNELTDRWVACPLFRCFLFQAHRCLHTTLKRVRHPKMMALREKVDEYHMAMSLDHTKYEGMSQNTIFTFQTPVPRVKPSQRAAQPAPQPAPQPSPLAVSGHPNAAYNPLNNPQLHTPMRMGQPAATTGLSMSNSTTSLNAPDQSGQRTEDFDALFDEMVASMPPVRNEPAFAENLGFHAGNMDPEFLAQIAQIQRLRHTW</sequence>
<dbReference type="InterPro" id="IPR007219">
    <property type="entry name" value="XnlR_reg_dom"/>
</dbReference>
<feature type="region of interest" description="Disordered" evidence="6">
    <location>
        <begin position="188"/>
        <end position="219"/>
    </location>
</feature>
<feature type="region of interest" description="Disordered" evidence="6">
    <location>
        <begin position="138"/>
        <end position="176"/>
    </location>
</feature>
<keyword evidence="2" id="KW-0805">Transcription regulation</keyword>
<dbReference type="Pfam" id="PF04082">
    <property type="entry name" value="Fungal_trans"/>
    <property type="match status" value="1"/>
</dbReference>
<evidence type="ECO:0000313" key="8">
    <source>
        <dbReference type="EMBL" id="PYH87759.1"/>
    </source>
</evidence>
<dbReference type="VEuPathDB" id="FungiDB:BO71DRAFT_424162"/>
<dbReference type="GO" id="GO:0000981">
    <property type="term" value="F:DNA-binding transcription factor activity, RNA polymerase II-specific"/>
    <property type="evidence" value="ECO:0007669"/>
    <property type="project" value="InterPro"/>
</dbReference>
<dbReference type="InterPro" id="IPR052783">
    <property type="entry name" value="Metabolic/Drug-Res_Regulator"/>
</dbReference>
<accession>A0A319CTD6</accession>
<evidence type="ECO:0000256" key="6">
    <source>
        <dbReference type="SAM" id="MobiDB-lite"/>
    </source>
</evidence>
<evidence type="ECO:0000256" key="3">
    <source>
        <dbReference type="ARBA" id="ARBA00023125"/>
    </source>
</evidence>
<dbReference type="Proteomes" id="UP000247810">
    <property type="component" value="Unassembled WGS sequence"/>
</dbReference>
<organism evidence="8 9">
    <name type="scientific">Aspergillus ellipticus CBS 707.79</name>
    <dbReference type="NCBI Taxonomy" id="1448320"/>
    <lineage>
        <taxon>Eukaryota</taxon>
        <taxon>Fungi</taxon>
        <taxon>Dikarya</taxon>
        <taxon>Ascomycota</taxon>
        <taxon>Pezizomycotina</taxon>
        <taxon>Eurotiomycetes</taxon>
        <taxon>Eurotiomycetidae</taxon>
        <taxon>Eurotiales</taxon>
        <taxon>Aspergillaceae</taxon>
        <taxon>Aspergillus</taxon>
        <taxon>Aspergillus subgen. Circumdati</taxon>
    </lineage>
</organism>
<feature type="compositionally biased region" description="Pro residues" evidence="6">
    <location>
        <begin position="193"/>
        <end position="211"/>
    </location>
</feature>
<feature type="compositionally biased region" description="Basic and acidic residues" evidence="6">
    <location>
        <begin position="138"/>
        <end position="170"/>
    </location>
</feature>
<dbReference type="CDD" id="cd00067">
    <property type="entry name" value="GAL4"/>
    <property type="match status" value="1"/>
</dbReference>
<dbReference type="PROSITE" id="PS00463">
    <property type="entry name" value="ZN2_CY6_FUNGAL_1"/>
    <property type="match status" value="1"/>
</dbReference>
<feature type="compositionally biased region" description="Polar residues" evidence="6">
    <location>
        <begin position="674"/>
        <end position="696"/>
    </location>
</feature>
<keyword evidence="5" id="KW-0539">Nucleus</keyword>
<evidence type="ECO:0000256" key="1">
    <source>
        <dbReference type="ARBA" id="ARBA00022723"/>
    </source>
</evidence>
<gene>
    <name evidence="8" type="ORF">BO71DRAFT_424162</name>
</gene>
<keyword evidence="1" id="KW-0479">Metal-binding</keyword>
<evidence type="ECO:0000313" key="9">
    <source>
        <dbReference type="Proteomes" id="UP000247810"/>
    </source>
</evidence>
<dbReference type="STRING" id="1448320.A0A319CTD6"/>
<feature type="region of interest" description="Disordered" evidence="6">
    <location>
        <begin position="626"/>
        <end position="696"/>
    </location>
</feature>
<protein>
    <recommendedName>
        <fullName evidence="7">Zn(2)-C6 fungal-type domain-containing protein</fullName>
    </recommendedName>
</protein>
<dbReference type="InterPro" id="IPR036864">
    <property type="entry name" value="Zn2-C6_fun-type_DNA-bd_sf"/>
</dbReference>
<keyword evidence="3" id="KW-0238">DNA-binding</keyword>
<reference evidence="8 9" key="1">
    <citation type="submission" date="2018-02" db="EMBL/GenBank/DDBJ databases">
        <title>The genomes of Aspergillus section Nigri reveals drivers in fungal speciation.</title>
        <authorList>
            <consortium name="DOE Joint Genome Institute"/>
            <person name="Vesth T.C."/>
            <person name="Nybo J."/>
            <person name="Theobald S."/>
            <person name="Brandl J."/>
            <person name="Frisvad J.C."/>
            <person name="Nielsen K.F."/>
            <person name="Lyhne E.K."/>
            <person name="Kogle M.E."/>
            <person name="Kuo A."/>
            <person name="Riley R."/>
            <person name="Clum A."/>
            <person name="Nolan M."/>
            <person name="Lipzen A."/>
            <person name="Salamov A."/>
            <person name="Henrissat B."/>
            <person name="Wiebenga A."/>
            <person name="De vries R.P."/>
            <person name="Grigoriev I.V."/>
            <person name="Mortensen U.H."/>
            <person name="Andersen M.R."/>
            <person name="Baker S.E."/>
        </authorList>
    </citation>
    <scope>NUCLEOTIDE SEQUENCE [LARGE SCALE GENOMIC DNA]</scope>
    <source>
        <strain evidence="8 9">CBS 707.79</strain>
    </source>
</reference>
<dbReference type="PANTHER" id="PTHR47655:SF2">
    <property type="entry name" value="QUINIC ACID UTILIZATION ACTIVATOR"/>
    <property type="match status" value="1"/>
</dbReference>
<keyword evidence="4" id="KW-0804">Transcription</keyword>
<dbReference type="PROSITE" id="PS50048">
    <property type="entry name" value="ZN2_CY6_FUNGAL_2"/>
    <property type="match status" value="1"/>
</dbReference>
<dbReference type="EMBL" id="KZ826177">
    <property type="protein sequence ID" value="PYH87759.1"/>
    <property type="molecule type" value="Genomic_DNA"/>
</dbReference>
<proteinExistence type="predicted"/>
<dbReference type="Gene3D" id="4.10.240.10">
    <property type="entry name" value="Zn(2)-C6 fungal-type DNA-binding domain"/>
    <property type="match status" value="1"/>
</dbReference>
<dbReference type="SUPFAM" id="SSF57701">
    <property type="entry name" value="Zn2/Cys6 DNA-binding domain"/>
    <property type="match status" value="1"/>
</dbReference>
<dbReference type="CDD" id="cd12148">
    <property type="entry name" value="fungal_TF_MHR"/>
    <property type="match status" value="1"/>
</dbReference>
<dbReference type="InterPro" id="IPR001138">
    <property type="entry name" value="Zn2Cys6_DnaBD"/>
</dbReference>
<dbReference type="GO" id="GO:0045944">
    <property type="term" value="P:positive regulation of transcription by RNA polymerase II"/>
    <property type="evidence" value="ECO:0007669"/>
    <property type="project" value="TreeGrafter"/>
</dbReference>
<dbReference type="GO" id="GO:0008270">
    <property type="term" value="F:zinc ion binding"/>
    <property type="evidence" value="ECO:0007669"/>
    <property type="project" value="InterPro"/>
</dbReference>
<dbReference type="PANTHER" id="PTHR47655">
    <property type="entry name" value="QUINIC ACID UTILIZATION ACTIVATOR"/>
    <property type="match status" value="1"/>
</dbReference>
<evidence type="ECO:0000256" key="5">
    <source>
        <dbReference type="ARBA" id="ARBA00023242"/>
    </source>
</evidence>
<feature type="domain" description="Zn(2)-C6 fungal-type" evidence="7">
    <location>
        <begin position="15"/>
        <end position="45"/>
    </location>
</feature>
<dbReference type="OrthoDB" id="2534600at2759"/>
<dbReference type="SMART" id="SM00066">
    <property type="entry name" value="GAL4"/>
    <property type="match status" value="1"/>
</dbReference>
<dbReference type="AlphaFoldDB" id="A0A319CTD6"/>
<keyword evidence="9" id="KW-1185">Reference proteome</keyword>
<dbReference type="Pfam" id="PF00172">
    <property type="entry name" value="Zn_clus"/>
    <property type="match status" value="1"/>
</dbReference>
<dbReference type="GO" id="GO:0003677">
    <property type="term" value="F:DNA binding"/>
    <property type="evidence" value="ECO:0007669"/>
    <property type="project" value="UniProtKB-KW"/>
</dbReference>
<evidence type="ECO:0000259" key="7">
    <source>
        <dbReference type="PROSITE" id="PS50048"/>
    </source>
</evidence>
<evidence type="ECO:0000256" key="2">
    <source>
        <dbReference type="ARBA" id="ARBA00023015"/>
    </source>
</evidence>
<name>A0A319CTD6_9EURO</name>